<organism evidence="1 2">
    <name type="scientific">Spirosoma taeanense</name>
    <dbReference type="NCBI Taxonomy" id="2735870"/>
    <lineage>
        <taxon>Bacteria</taxon>
        <taxon>Pseudomonadati</taxon>
        <taxon>Bacteroidota</taxon>
        <taxon>Cytophagia</taxon>
        <taxon>Cytophagales</taxon>
        <taxon>Cytophagaceae</taxon>
        <taxon>Spirosoma</taxon>
    </lineage>
</organism>
<name>A0A6M5Y2X0_9BACT</name>
<dbReference type="KEGG" id="stae:HNV11_01520"/>
<dbReference type="AlphaFoldDB" id="A0A6M5Y2X0"/>
<dbReference type="RefSeq" id="WP_171737982.1">
    <property type="nucleotide sequence ID" value="NZ_CP053435.1"/>
</dbReference>
<reference evidence="1 2" key="1">
    <citation type="submission" date="2020-05" db="EMBL/GenBank/DDBJ databases">
        <title>Genome sequencing of Spirosoma sp. TS118.</title>
        <authorList>
            <person name="Lee J.-H."/>
            <person name="Jeong S."/>
            <person name="Zhao L."/>
            <person name="Jung J.-H."/>
            <person name="Kim M.-K."/>
            <person name="Lim S."/>
        </authorList>
    </citation>
    <scope>NUCLEOTIDE SEQUENCE [LARGE SCALE GENOMIC DNA]</scope>
    <source>
        <strain evidence="1 2">TS118</strain>
    </source>
</reference>
<dbReference type="EMBL" id="CP053435">
    <property type="protein sequence ID" value="QJW88149.1"/>
    <property type="molecule type" value="Genomic_DNA"/>
</dbReference>
<evidence type="ECO:0000313" key="2">
    <source>
        <dbReference type="Proteomes" id="UP000502756"/>
    </source>
</evidence>
<dbReference type="Proteomes" id="UP000502756">
    <property type="component" value="Chromosome"/>
</dbReference>
<keyword evidence="2" id="KW-1185">Reference proteome</keyword>
<proteinExistence type="predicted"/>
<evidence type="ECO:0000313" key="1">
    <source>
        <dbReference type="EMBL" id="QJW88149.1"/>
    </source>
</evidence>
<sequence length="94" mass="10192">MEIITAIEEPSGAVTLTLAPVPSQDRLIVDVGVGVEMRQVIVAGLNGQQIAQFSFRTREVVGRYEISLAGYASGTYIVIVDTPVGRLSRRFVKN</sequence>
<gene>
    <name evidence="1" type="ORF">HNV11_01520</name>
</gene>
<accession>A0A6M5Y2X0</accession>
<protein>
    <submittedName>
        <fullName evidence="1">T9SS type A sorting domain-containing protein</fullName>
    </submittedName>
</protein>